<reference evidence="1 2" key="1">
    <citation type="submission" date="2015-08" db="EMBL/GenBank/DDBJ databases">
        <title>Antibacterial properties of a collection of Vibrionaceae strains.</title>
        <authorList>
            <person name="Giubergia S."/>
        </authorList>
    </citation>
    <scope>NUCLEOTIDE SEQUENCE [LARGE SCALE GENOMIC DNA]</scope>
    <source>
        <strain evidence="1 2">S0821</strain>
    </source>
</reference>
<gene>
    <name evidence="1" type="ORF">AMR76_22015</name>
</gene>
<evidence type="ECO:0000313" key="2">
    <source>
        <dbReference type="Proteomes" id="UP000051221"/>
    </source>
</evidence>
<dbReference type="AlphaFoldDB" id="A0A0Q2MVF1"/>
<comment type="caution">
    <text evidence="1">The sequence shown here is derived from an EMBL/GenBank/DDBJ whole genome shotgun (WGS) entry which is preliminary data.</text>
</comment>
<keyword evidence="2" id="KW-1185">Reference proteome</keyword>
<protein>
    <submittedName>
        <fullName evidence="1">Uncharacterized protein</fullName>
    </submittedName>
</protein>
<organism evidence="1 2">
    <name type="scientific">Vibrio furnissii</name>
    <dbReference type="NCBI Taxonomy" id="29494"/>
    <lineage>
        <taxon>Bacteria</taxon>
        <taxon>Pseudomonadati</taxon>
        <taxon>Pseudomonadota</taxon>
        <taxon>Gammaproteobacteria</taxon>
        <taxon>Vibrionales</taxon>
        <taxon>Vibrionaceae</taxon>
        <taxon>Vibrio</taxon>
    </lineage>
</organism>
<dbReference type="RefSeq" id="WP_053061687.1">
    <property type="nucleotide sequence ID" value="NZ_LKHS01000033.1"/>
</dbReference>
<dbReference type="InParanoid" id="A0A0Q2MVF1"/>
<accession>A0A0Q2MVF1</accession>
<name>A0A0Q2MVF1_VIBFU</name>
<dbReference type="NCBIfam" id="NF040700">
    <property type="entry name" value="VPA1262_N_dom"/>
    <property type="match status" value="1"/>
</dbReference>
<proteinExistence type="predicted"/>
<sequence>MVKSQDSMPFELDSILNDKRIERLFSEEHPCALQLWLLRIEGSDFIENRVVYGRVLPYSFDNNLWSFSDNENFKTFSSFRAQVKKINLYVKGAKAKNVIERLCSGDTLRNINEACGLGFGQDKIGDLFGDVKLSHEELIYKPLAYLINQDAHPMGTIASPHGGAGGLCSSIVQSNKQELFFVQGDYNADLTAMVIEQLNQDTGLKFEDRDLQRFGDIELIILPSINEQESSLKSVRWSNDKNEVHVSLTPTQIPQYTRFQFNLRIENDGQLLYSSLKIATQNDDGNYECTFETSTALHSIADSISLDIYGGNDMKDELILCDRWTSHLIREMNLQLSIVSGSSEFNKFEWLEKTVTPQMSDRVAKVLSIKNNNSPMRNNVTTRKADSWVTINRSLRETFDRIHPKKSDGAFFPKWGTSSGEGRLQFTEWFKSLAQTNQNNSITIFDPYFEDAGLALILLSSAPNSDYTIFRTNHQKDGDTATKGLETLLRACSHNQKLMQQKTVNIYGVRDGSLHDRYILVTDGNGLPVKGYHLSNSFQSANENFPLLITPIPTDVLYKVIEYKNSLLSASKEKVSHLYNSKTCEFQTVESGKNDELFDSDVIGEILSHWLNEPLLKGLKGNELTSKLREQGLYHDDFPHAIDPSGLKSFIDATNLSEVDLSIYWEEIGEILSRTVSKCYDVDYFSSNSSFLNSLASILDATFNRASDESHKHELSVISPSYFHQTLPKLLSSSTAPYHFSLGIKQSLLTWGDYYCIQYLWAYDPTSLVKIVDVQVQELSKDFIEKDSIRLSVLGQILREMSQTIELGQTNDLQLKALLRSNNEFLKWLGWCALEKQVISSCDLCIIDTLPSHEQCLFIGWLINRNSKVEQDTELFNELVKELHQRLPNKLDLPQLKSTINSMLGHMKQLSWAEPWISRKVLTPLLEDDRVAFGDASQIWHEELINLLEPKISTSSRMFNFSREGEVTNIAAWLWTQSSTAHQKKCLKNFERVLRKQKQIIQQPLASSANWSKWDDALKVALWIWLFAEWCQYYNSVHSEENSQKLMQLYGSAKELAMVRSESDWAPLGTGIQSELFLQRKWVSEQIDNIESQLVE</sequence>
<dbReference type="NCBIfam" id="NF040699">
    <property type="entry name" value="VPA1262_fam"/>
    <property type="match status" value="1"/>
</dbReference>
<evidence type="ECO:0000313" key="1">
    <source>
        <dbReference type="EMBL" id="KQH83687.1"/>
    </source>
</evidence>
<dbReference type="EMBL" id="LKHS01000033">
    <property type="protein sequence ID" value="KQH83687.1"/>
    <property type="molecule type" value="Genomic_DNA"/>
</dbReference>
<dbReference type="Proteomes" id="UP000051221">
    <property type="component" value="Unassembled WGS sequence"/>
</dbReference>